<sequence>MAYRFRAVLHRVLSQSAMNAESLNPKDDSRPNFVRPERCVGIYIDALDARPDKSTVVGSQHAFMMAVMDKLLDHLRTLQLSKVKGDLCTRHVGEGLILDGFKHGCVLAITCDDEEALDRLWALHKQKRLSALFQDVLVDKATLRAVGASKMTLRAKLWEDEYLACKQELAQKSALRLKLSSFENDLAEARHVKTYQKSAMSAWISQARDLEAELESHLGDFMLSVKRVLPPNATTVRTVKEFATNIKMAKGLKAPGANGFDYIDKYLASLEFFKKAFTAVEADIVRPLAQIRAGVESDKQRNLKKTIIHACAEMQANLKPEADLQKIRFKDWGAKMVQREHGLFYGLISLVPMSLDRLSTIDVTTDEYLVDFPDLVP</sequence>
<dbReference type="AlphaFoldDB" id="A0A433SR56"/>
<dbReference type="Proteomes" id="UP000271974">
    <property type="component" value="Unassembled WGS sequence"/>
</dbReference>
<accession>A0A433SR56</accession>
<keyword evidence="2" id="KW-1185">Reference proteome</keyword>
<dbReference type="EMBL" id="RQTK01001168">
    <property type="protein sequence ID" value="RUS71736.1"/>
    <property type="molecule type" value="Genomic_DNA"/>
</dbReference>
<gene>
    <name evidence="1" type="ORF">EGW08_020501</name>
</gene>
<protein>
    <submittedName>
        <fullName evidence="1">Uncharacterized protein</fullName>
    </submittedName>
</protein>
<organism evidence="1 2">
    <name type="scientific">Elysia chlorotica</name>
    <name type="common">Eastern emerald elysia</name>
    <name type="synonym">Sea slug</name>
    <dbReference type="NCBI Taxonomy" id="188477"/>
    <lineage>
        <taxon>Eukaryota</taxon>
        <taxon>Metazoa</taxon>
        <taxon>Spiralia</taxon>
        <taxon>Lophotrochozoa</taxon>
        <taxon>Mollusca</taxon>
        <taxon>Gastropoda</taxon>
        <taxon>Heterobranchia</taxon>
        <taxon>Euthyneura</taxon>
        <taxon>Panpulmonata</taxon>
        <taxon>Sacoglossa</taxon>
        <taxon>Placobranchoidea</taxon>
        <taxon>Plakobranchidae</taxon>
        <taxon>Elysia</taxon>
    </lineage>
</organism>
<evidence type="ECO:0000313" key="1">
    <source>
        <dbReference type="EMBL" id="RUS71736.1"/>
    </source>
</evidence>
<dbReference type="OrthoDB" id="6285637at2759"/>
<evidence type="ECO:0000313" key="2">
    <source>
        <dbReference type="Proteomes" id="UP000271974"/>
    </source>
</evidence>
<reference evidence="1 2" key="1">
    <citation type="submission" date="2019-01" db="EMBL/GenBank/DDBJ databases">
        <title>A draft genome assembly of the solar-powered sea slug Elysia chlorotica.</title>
        <authorList>
            <person name="Cai H."/>
            <person name="Li Q."/>
            <person name="Fang X."/>
            <person name="Li J."/>
            <person name="Curtis N.E."/>
            <person name="Altenburger A."/>
            <person name="Shibata T."/>
            <person name="Feng M."/>
            <person name="Maeda T."/>
            <person name="Schwartz J.A."/>
            <person name="Shigenobu S."/>
            <person name="Lundholm N."/>
            <person name="Nishiyama T."/>
            <person name="Yang H."/>
            <person name="Hasebe M."/>
            <person name="Li S."/>
            <person name="Pierce S.K."/>
            <person name="Wang J."/>
        </authorList>
    </citation>
    <scope>NUCLEOTIDE SEQUENCE [LARGE SCALE GENOMIC DNA]</scope>
    <source>
        <strain evidence="1">EC2010</strain>
        <tissue evidence="1">Whole organism of an adult</tissue>
    </source>
</reference>
<name>A0A433SR56_ELYCH</name>
<comment type="caution">
    <text evidence="1">The sequence shown here is derived from an EMBL/GenBank/DDBJ whole genome shotgun (WGS) entry which is preliminary data.</text>
</comment>
<proteinExistence type="predicted"/>